<comment type="caution">
    <text evidence="1">The sequence shown here is derived from an EMBL/GenBank/DDBJ whole genome shotgun (WGS) entry which is preliminary data.</text>
</comment>
<dbReference type="Proteomes" id="UP001152561">
    <property type="component" value="Unassembled WGS sequence"/>
</dbReference>
<keyword evidence="2" id="KW-1185">Reference proteome</keyword>
<sequence length="69" mass="8051">MKQKIGKRKIHNPPSCWKSTYSVIHFFNLFPKGAEEGFGLRKHLLAVYFVILNPSVILKKLLYWLNSCT</sequence>
<evidence type="ECO:0000313" key="1">
    <source>
        <dbReference type="EMBL" id="KAJ8553370.1"/>
    </source>
</evidence>
<dbReference type="AlphaFoldDB" id="A0A9Q1REL9"/>
<name>A0A9Q1REL9_9SOLA</name>
<protein>
    <submittedName>
        <fullName evidence="1">Uncharacterized protein</fullName>
    </submittedName>
</protein>
<accession>A0A9Q1REL9</accession>
<proteinExistence type="predicted"/>
<reference evidence="2" key="1">
    <citation type="journal article" date="2023" name="Proc. Natl. Acad. Sci. U.S.A.">
        <title>Genomic and structural basis for evolution of tropane alkaloid biosynthesis.</title>
        <authorList>
            <person name="Wanga Y.-J."/>
            <person name="Taina T."/>
            <person name="Yua J.-Y."/>
            <person name="Lia J."/>
            <person name="Xua B."/>
            <person name="Chenc J."/>
            <person name="D'Auriad J.C."/>
            <person name="Huanga J.-P."/>
            <person name="Huanga S.-X."/>
        </authorList>
    </citation>
    <scope>NUCLEOTIDE SEQUENCE [LARGE SCALE GENOMIC DNA]</scope>
    <source>
        <strain evidence="2">cv. KIB-2019</strain>
    </source>
</reference>
<organism evidence="1 2">
    <name type="scientific">Anisodus acutangulus</name>
    <dbReference type="NCBI Taxonomy" id="402998"/>
    <lineage>
        <taxon>Eukaryota</taxon>
        <taxon>Viridiplantae</taxon>
        <taxon>Streptophyta</taxon>
        <taxon>Embryophyta</taxon>
        <taxon>Tracheophyta</taxon>
        <taxon>Spermatophyta</taxon>
        <taxon>Magnoliopsida</taxon>
        <taxon>eudicotyledons</taxon>
        <taxon>Gunneridae</taxon>
        <taxon>Pentapetalae</taxon>
        <taxon>asterids</taxon>
        <taxon>lamiids</taxon>
        <taxon>Solanales</taxon>
        <taxon>Solanaceae</taxon>
        <taxon>Solanoideae</taxon>
        <taxon>Hyoscyameae</taxon>
        <taxon>Anisodus</taxon>
    </lineage>
</organism>
<evidence type="ECO:0000313" key="2">
    <source>
        <dbReference type="Proteomes" id="UP001152561"/>
    </source>
</evidence>
<gene>
    <name evidence="1" type="ORF">K7X08_024048</name>
</gene>
<dbReference type="EMBL" id="JAJAGQ010000009">
    <property type="protein sequence ID" value="KAJ8553370.1"/>
    <property type="molecule type" value="Genomic_DNA"/>
</dbReference>